<dbReference type="EMBL" id="NUDP01000117">
    <property type="protein sequence ID" value="PEM65329.1"/>
    <property type="molecule type" value="Genomic_DNA"/>
</dbReference>
<protein>
    <submittedName>
        <fullName evidence="1">Minor capsid protein</fullName>
    </submittedName>
</protein>
<organism evidence="1 2">
    <name type="scientific">Bacillus pseudomycoides</name>
    <dbReference type="NCBI Taxonomy" id="64104"/>
    <lineage>
        <taxon>Bacteria</taxon>
        <taxon>Bacillati</taxon>
        <taxon>Bacillota</taxon>
        <taxon>Bacilli</taxon>
        <taxon>Bacillales</taxon>
        <taxon>Bacillaceae</taxon>
        <taxon>Bacillus</taxon>
        <taxon>Bacillus cereus group</taxon>
    </lineage>
</organism>
<proteinExistence type="predicted"/>
<accession>A0A2A8BYD5</accession>
<evidence type="ECO:0000313" key="1">
    <source>
        <dbReference type="EMBL" id="PEM65329.1"/>
    </source>
</evidence>
<name>A0A2A8BYD5_9BACI</name>
<dbReference type="AlphaFoldDB" id="A0A2A8BYD5"/>
<dbReference type="Proteomes" id="UP000219775">
    <property type="component" value="Unassembled WGS sequence"/>
</dbReference>
<dbReference type="Pfam" id="PF06152">
    <property type="entry name" value="Phage_min_cap2"/>
    <property type="match status" value="1"/>
</dbReference>
<gene>
    <name evidence="1" type="ORF">CN613_25645</name>
</gene>
<dbReference type="InterPro" id="IPR009319">
    <property type="entry name" value="Phage_A118_VSP1"/>
</dbReference>
<reference evidence="1 2" key="1">
    <citation type="submission" date="2017-09" db="EMBL/GenBank/DDBJ databases">
        <title>Large-scale bioinformatics analysis of Bacillus genomes uncovers conserved roles of natural products in bacterial physiology.</title>
        <authorList>
            <consortium name="Agbiome Team Llc"/>
            <person name="Bleich R.M."/>
            <person name="Grubbs K.J."/>
            <person name="Santa Maria K.C."/>
            <person name="Allen S.E."/>
            <person name="Farag S."/>
            <person name="Shank E.A."/>
            <person name="Bowers A."/>
        </authorList>
    </citation>
    <scope>NUCLEOTIDE SEQUENCE [LARGE SCALE GENOMIC DNA]</scope>
    <source>
        <strain evidence="1 2">AFS009893</strain>
    </source>
</reference>
<evidence type="ECO:0000313" key="2">
    <source>
        <dbReference type="Proteomes" id="UP000219775"/>
    </source>
</evidence>
<dbReference type="GO" id="GO:0005198">
    <property type="term" value="F:structural molecule activity"/>
    <property type="evidence" value="ECO:0007669"/>
    <property type="project" value="InterPro"/>
</dbReference>
<sequence length="302" mass="34278">MAVRKVPTPNYDYEINRIMKVYQNARQLLLTELLRLVEADLTDNATRIALETSLLRQIDFILQQSNQEIQRTVEELILESFRNGQGGLLYAVGEYSSLSQATQGVAFSMLAKQTVDAMVADTFTDLLTASEHTSKKLKRIVRQTVAEQMRLGIIQQGGRRFMSKTITENLTKQGFTKKIDDEGFVGIIDKAGRKWKLDTYSRMVVRTKLTQAHSEGMKTQGIESNIDLAVISSHGAKDSCKQFEGLVVSMNGLTKGYKTIEELRKSNKIFHPNCEHTFYPIRNLDVLSDKERAIHERKSKNI</sequence>
<dbReference type="RefSeq" id="WP_098129096.1">
    <property type="nucleotide sequence ID" value="NZ_NUDP01000117.1"/>
</dbReference>
<comment type="caution">
    <text evidence="1">The sequence shown here is derived from an EMBL/GenBank/DDBJ whole genome shotgun (WGS) entry which is preliminary data.</text>
</comment>